<dbReference type="OMA" id="FEAMSWS"/>
<reference evidence="1 2" key="1">
    <citation type="journal article" date="2009" name="Nature">
        <title>The Sorghum bicolor genome and the diversification of grasses.</title>
        <authorList>
            <person name="Paterson A.H."/>
            <person name="Bowers J.E."/>
            <person name="Bruggmann R."/>
            <person name="Dubchak I."/>
            <person name="Grimwood J."/>
            <person name="Gundlach H."/>
            <person name="Haberer G."/>
            <person name="Hellsten U."/>
            <person name="Mitros T."/>
            <person name="Poliakov A."/>
            <person name="Schmutz J."/>
            <person name="Spannagl M."/>
            <person name="Tang H."/>
            <person name="Wang X."/>
            <person name="Wicker T."/>
            <person name="Bharti A.K."/>
            <person name="Chapman J."/>
            <person name="Feltus F.A."/>
            <person name="Gowik U."/>
            <person name="Grigoriev I.V."/>
            <person name="Lyons E."/>
            <person name="Maher C.A."/>
            <person name="Martis M."/>
            <person name="Narechania A."/>
            <person name="Otillar R.P."/>
            <person name="Penning B.W."/>
            <person name="Salamov A.A."/>
            <person name="Wang Y."/>
            <person name="Zhang L."/>
            <person name="Carpita N.C."/>
            <person name="Freeling M."/>
            <person name="Gingle A.R."/>
            <person name="Hash C.T."/>
            <person name="Keller B."/>
            <person name="Klein P."/>
            <person name="Kresovich S."/>
            <person name="McCann M.C."/>
            <person name="Ming R."/>
            <person name="Peterson D.G."/>
            <person name="Mehboob-ur-Rahman"/>
            <person name="Ware D."/>
            <person name="Westhoff P."/>
            <person name="Mayer K.F."/>
            <person name="Messing J."/>
            <person name="Rokhsar D.S."/>
        </authorList>
    </citation>
    <scope>NUCLEOTIDE SEQUENCE [LARGE SCALE GENOMIC DNA]</scope>
    <source>
        <strain evidence="2">cv. BTx623</strain>
    </source>
</reference>
<keyword evidence="2" id="KW-1185">Reference proteome</keyword>
<dbReference type="AlphaFoldDB" id="A0A1Z5R8J0"/>
<dbReference type="PANTHER" id="PTHR33085:SF68">
    <property type="entry name" value="DUF1618 DOMAIN-CONTAINING PROTEIN"/>
    <property type="match status" value="1"/>
</dbReference>
<evidence type="ECO:0000313" key="1">
    <source>
        <dbReference type="EMBL" id="OQU79765.1"/>
    </source>
</evidence>
<name>A0A1Z5R8J0_SORBI</name>
<protein>
    <submittedName>
        <fullName evidence="1">Uncharacterized protein</fullName>
    </submittedName>
</protein>
<dbReference type="InParanoid" id="A0A1Z5R8J0"/>
<reference evidence="2" key="2">
    <citation type="journal article" date="2018" name="Plant J.">
        <title>The Sorghum bicolor reference genome: improved assembly, gene annotations, a transcriptome atlas, and signatures of genome organization.</title>
        <authorList>
            <person name="McCormick R.F."/>
            <person name="Truong S.K."/>
            <person name="Sreedasyam A."/>
            <person name="Jenkins J."/>
            <person name="Shu S."/>
            <person name="Sims D."/>
            <person name="Kennedy M."/>
            <person name="Amirebrahimi M."/>
            <person name="Weers B.D."/>
            <person name="McKinley B."/>
            <person name="Mattison A."/>
            <person name="Morishige D.T."/>
            <person name="Grimwood J."/>
            <person name="Schmutz J."/>
            <person name="Mullet J.E."/>
        </authorList>
    </citation>
    <scope>NUCLEOTIDE SEQUENCE [LARGE SCALE GENOMIC DNA]</scope>
    <source>
        <strain evidence="2">cv. BTx623</strain>
    </source>
</reference>
<dbReference type="PANTHER" id="PTHR33085">
    <property type="entry name" value="OS12G0113100 PROTEIN-RELATED"/>
    <property type="match status" value="1"/>
</dbReference>
<dbReference type="Proteomes" id="UP000000768">
    <property type="component" value="Chromosome 7"/>
</dbReference>
<evidence type="ECO:0000313" key="2">
    <source>
        <dbReference type="Proteomes" id="UP000000768"/>
    </source>
</evidence>
<dbReference type="InterPro" id="IPR012871">
    <property type="entry name" value="DUF1668_ORYSA"/>
</dbReference>
<proteinExistence type="predicted"/>
<dbReference type="Gramene" id="OQU79765">
    <property type="protein sequence ID" value="OQU79765"/>
    <property type="gene ID" value="SORBI_3007G007650"/>
</dbReference>
<dbReference type="EMBL" id="CM000766">
    <property type="protein sequence ID" value="OQU79765.1"/>
    <property type="molecule type" value="Genomic_DNA"/>
</dbReference>
<gene>
    <name evidence="1" type="ORF">SORBI_3007G007650</name>
</gene>
<sequence>MNNRCSLVYDTDTAVLGVGTHAPPRMVFGFGICMPVGEVLYLLSYRLSENDGPQSFEAMSWSPAAATADVHRPSSSPTRCTRTGAPSIFMTTAYKDIRGAPVGTYSFNTRESTWRWHGQCALPFHGQAHFDAELGAWVGLDLADGHTTKEKMLGNDGCTIRASLTYMGTGRFCLVECVPSKVTNGLIFRDKDGCVLHVTIFGVKYNHKGELQTTNQRSTRSFVVSRHRCYFGPLAFWA</sequence>
<accession>A0A1Z5R8J0</accession>
<organism evidence="1 2">
    <name type="scientific">Sorghum bicolor</name>
    <name type="common">Sorghum</name>
    <name type="synonym">Sorghum vulgare</name>
    <dbReference type="NCBI Taxonomy" id="4558"/>
    <lineage>
        <taxon>Eukaryota</taxon>
        <taxon>Viridiplantae</taxon>
        <taxon>Streptophyta</taxon>
        <taxon>Embryophyta</taxon>
        <taxon>Tracheophyta</taxon>
        <taxon>Spermatophyta</taxon>
        <taxon>Magnoliopsida</taxon>
        <taxon>Liliopsida</taxon>
        <taxon>Poales</taxon>
        <taxon>Poaceae</taxon>
        <taxon>PACMAD clade</taxon>
        <taxon>Panicoideae</taxon>
        <taxon>Andropogonodae</taxon>
        <taxon>Andropogoneae</taxon>
        <taxon>Sorghinae</taxon>
        <taxon>Sorghum</taxon>
    </lineage>
</organism>
<dbReference type="Pfam" id="PF07893">
    <property type="entry name" value="DUF1668"/>
    <property type="match status" value="1"/>
</dbReference>